<dbReference type="InterPro" id="IPR011320">
    <property type="entry name" value="RNase_H1_N"/>
</dbReference>
<organism evidence="3 4">
    <name type="scientific">Lolium multiflorum</name>
    <name type="common">Italian ryegrass</name>
    <name type="synonym">Lolium perenne subsp. multiflorum</name>
    <dbReference type="NCBI Taxonomy" id="4521"/>
    <lineage>
        <taxon>Eukaryota</taxon>
        <taxon>Viridiplantae</taxon>
        <taxon>Streptophyta</taxon>
        <taxon>Embryophyta</taxon>
        <taxon>Tracheophyta</taxon>
        <taxon>Spermatophyta</taxon>
        <taxon>Magnoliopsida</taxon>
        <taxon>Liliopsida</taxon>
        <taxon>Poales</taxon>
        <taxon>Poaceae</taxon>
        <taxon>BOP clade</taxon>
        <taxon>Pooideae</taxon>
        <taxon>Poodae</taxon>
        <taxon>Poeae</taxon>
        <taxon>Poeae Chloroplast Group 2 (Poeae type)</taxon>
        <taxon>Loliodinae</taxon>
        <taxon>Loliinae</taxon>
        <taxon>Lolium</taxon>
    </lineage>
</organism>
<dbReference type="Pfam" id="PF01693">
    <property type="entry name" value="Cauli_VI"/>
    <property type="match status" value="1"/>
</dbReference>
<evidence type="ECO:0000256" key="1">
    <source>
        <dbReference type="SAM" id="Phobius"/>
    </source>
</evidence>
<proteinExistence type="predicted"/>
<gene>
    <name evidence="3" type="ORF">QYE76_034027</name>
</gene>
<name>A0AAD8VKU4_LOLMU</name>
<feature type="transmembrane region" description="Helical" evidence="1">
    <location>
        <begin position="67"/>
        <end position="83"/>
    </location>
</feature>
<feature type="domain" description="Ribonuclease H1 N-terminal" evidence="2">
    <location>
        <begin position="7"/>
        <end position="46"/>
    </location>
</feature>
<comment type="caution">
    <text evidence="3">The sequence shown here is derived from an EMBL/GenBank/DDBJ whole genome shotgun (WGS) entry which is preliminary data.</text>
</comment>
<dbReference type="Proteomes" id="UP001231189">
    <property type="component" value="Unassembled WGS sequence"/>
</dbReference>
<keyword evidence="1" id="KW-1133">Transmembrane helix</keyword>
<dbReference type="SUPFAM" id="SSF55658">
    <property type="entry name" value="L9 N-domain-like"/>
    <property type="match status" value="1"/>
</dbReference>
<evidence type="ECO:0000313" key="4">
    <source>
        <dbReference type="Proteomes" id="UP001231189"/>
    </source>
</evidence>
<sequence>MEMPTTYVVYKGRVPGVYDDWEDCRRQVHRFSGNSYKGYPTRVEAEGRYARYLAGEMRDMRRNRMKTMAFVMMVIVTMLFMFYERVDIAGEDDVRQMIKLAGEDDVKEMVKLGAEDDVKEIVNVGEDDVKELVNLGEDVVALDQPRSLGEIPEIHLPRLHWVNKAPGAELPHLGAENSELRQKRPGESHAQAQHIRSQDLSSFDVRFQREVVEEDKLPASPPFKRMKELKTEDHSPCLSCRRMKLDLASMREENRELGIKIFRYRQAVSFLEVDEITACARRSCDEAIHLGERIKAQLVSLMEVAERVIFNAREARERLLVAEDLA</sequence>
<evidence type="ECO:0000259" key="2">
    <source>
        <dbReference type="Pfam" id="PF01693"/>
    </source>
</evidence>
<keyword evidence="1" id="KW-0472">Membrane</keyword>
<protein>
    <recommendedName>
        <fullName evidence="2">Ribonuclease H1 N-terminal domain-containing protein</fullName>
    </recommendedName>
</protein>
<evidence type="ECO:0000313" key="3">
    <source>
        <dbReference type="EMBL" id="KAK1610354.1"/>
    </source>
</evidence>
<keyword evidence="1" id="KW-0812">Transmembrane</keyword>
<keyword evidence="4" id="KW-1185">Reference proteome</keyword>
<dbReference type="Gene3D" id="3.40.970.10">
    <property type="entry name" value="Ribonuclease H1, N-terminal domain"/>
    <property type="match status" value="1"/>
</dbReference>
<reference evidence="3" key="1">
    <citation type="submission" date="2023-07" db="EMBL/GenBank/DDBJ databases">
        <title>A chromosome-level genome assembly of Lolium multiflorum.</title>
        <authorList>
            <person name="Chen Y."/>
            <person name="Copetti D."/>
            <person name="Kolliker R."/>
            <person name="Studer B."/>
        </authorList>
    </citation>
    <scope>NUCLEOTIDE SEQUENCE</scope>
    <source>
        <strain evidence="3">02402/16</strain>
        <tissue evidence="3">Leaf</tissue>
    </source>
</reference>
<dbReference type="InterPro" id="IPR009027">
    <property type="entry name" value="Ribosomal_bL9/RNase_H1_N"/>
</dbReference>
<dbReference type="EMBL" id="JAUUTY010000007">
    <property type="protein sequence ID" value="KAK1610354.1"/>
    <property type="molecule type" value="Genomic_DNA"/>
</dbReference>
<dbReference type="AlphaFoldDB" id="A0AAD8VKU4"/>
<accession>A0AAD8VKU4</accession>
<dbReference type="InterPro" id="IPR037056">
    <property type="entry name" value="RNase_H1_N_sf"/>
</dbReference>